<feature type="repeat" description="PPR" evidence="2">
    <location>
        <begin position="255"/>
        <end position="289"/>
    </location>
</feature>
<gene>
    <name evidence="3" type="ORF">SAY86_023115</name>
</gene>
<evidence type="ECO:0000313" key="4">
    <source>
        <dbReference type="Proteomes" id="UP001346149"/>
    </source>
</evidence>
<comment type="caution">
    <text evidence="3">The sequence shown here is derived from an EMBL/GenBank/DDBJ whole genome shotgun (WGS) entry which is preliminary data.</text>
</comment>
<dbReference type="Proteomes" id="UP001346149">
    <property type="component" value="Unassembled WGS sequence"/>
</dbReference>
<dbReference type="EMBL" id="JAXQNO010000008">
    <property type="protein sequence ID" value="KAK4792680.1"/>
    <property type="molecule type" value="Genomic_DNA"/>
</dbReference>
<dbReference type="FunFam" id="1.25.40.10:FF:000090">
    <property type="entry name" value="Pentatricopeptide repeat-containing protein, chloroplastic"/>
    <property type="match status" value="1"/>
</dbReference>
<dbReference type="Pfam" id="PF13041">
    <property type="entry name" value="PPR_2"/>
    <property type="match status" value="2"/>
</dbReference>
<dbReference type="FunFam" id="1.25.40.10:FF:001645">
    <property type="entry name" value="Os04g0676200 protein"/>
    <property type="match status" value="1"/>
</dbReference>
<protein>
    <recommendedName>
        <fullName evidence="5">Pentatricopeptide repeat-containing protein</fullName>
    </recommendedName>
</protein>
<dbReference type="PROSITE" id="PS51375">
    <property type="entry name" value="PPR"/>
    <property type="match status" value="2"/>
</dbReference>
<name>A0AAN7R924_TRANT</name>
<dbReference type="InterPro" id="IPR046960">
    <property type="entry name" value="PPR_At4g14850-like_plant"/>
</dbReference>
<evidence type="ECO:0000256" key="2">
    <source>
        <dbReference type="PROSITE-ProRule" id="PRU00708"/>
    </source>
</evidence>
<sequence>MSYLAKILSRHGLPVIVLAAATEPRLTTEMPPRHPPGSLSPRQISQIHAHFIKTPQSHILNPLLGALTSSAAPLDALFLYNIMLRHPAAHNHYTFTYALKACSILQARHKGTEIHAGVLKSGHCSDVFIQNSLLHFYFLSNDVVSANRIFGSIQFPDVVSWTSLISGLSRCGFEREALDKFAAMDVEPNCATLVSILSACCGLWELNSGRAIHGYVLKNWRRVGVILWNAVLNLYVKCGFIWGARNLFTKMPERDVFSWTTMIGGYALSGFHKDSIELFQEMLQVGPEPNEATVVTALSACSSSGVTTSSEWVHTYLSSQRNIPINGPVGNALINMFVKCGNVGKAIGVFIDLQAKDVVSWSTIISGLAMAGRGNHALQLFSLMLVHGIPPDGVTFIGLLSACSHSGLINQGLMLYEAMDRVYGIQPQMQHYACVVDMYGRAGLLEEAEAFIRAMPVEADGSVWGALLNACKVHGDEVMFGLIRTGLVRSRSVSIGTLALLSNAYAGCEKWNDANRIRNDMRLAGLKKMAGSSRVEIRPMINI</sequence>
<evidence type="ECO:0000256" key="1">
    <source>
        <dbReference type="ARBA" id="ARBA00022737"/>
    </source>
</evidence>
<dbReference type="InterPro" id="IPR011990">
    <property type="entry name" value="TPR-like_helical_dom_sf"/>
</dbReference>
<proteinExistence type="predicted"/>
<feature type="repeat" description="PPR" evidence="2">
    <location>
        <begin position="357"/>
        <end position="391"/>
    </location>
</feature>
<dbReference type="Pfam" id="PF01535">
    <property type="entry name" value="PPR"/>
    <property type="match status" value="2"/>
</dbReference>
<evidence type="ECO:0008006" key="5">
    <source>
        <dbReference type="Google" id="ProtNLM"/>
    </source>
</evidence>
<accession>A0AAN7R924</accession>
<dbReference type="FunFam" id="1.25.40.10:FF:000031">
    <property type="entry name" value="Pentatricopeptide repeat-containing protein mitochondrial"/>
    <property type="match status" value="1"/>
</dbReference>
<keyword evidence="4" id="KW-1185">Reference proteome</keyword>
<organism evidence="3 4">
    <name type="scientific">Trapa natans</name>
    <name type="common">Water chestnut</name>
    <dbReference type="NCBI Taxonomy" id="22666"/>
    <lineage>
        <taxon>Eukaryota</taxon>
        <taxon>Viridiplantae</taxon>
        <taxon>Streptophyta</taxon>
        <taxon>Embryophyta</taxon>
        <taxon>Tracheophyta</taxon>
        <taxon>Spermatophyta</taxon>
        <taxon>Magnoliopsida</taxon>
        <taxon>eudicotyledons</taxon>
        <taxon>Gunneridae</taxon>
        <taxon>Pentapetalae</taxon>
        <taxon>rosids</taxon>
        <taxon>malvids</taxon>
        <taxon>Myrtales</taxon>
        <taxon>Lythraceae</taxon>
        <taxon>Trapa</taxon>
    </lineage>
</organism>
<keyword evidence="1" id="KW-0677">Repeat</keyword>
<dbReference type="InterPro" id="IPR046848">
    <property type="entry name" value="E_motif"/>
</dbReference>
<dbReference type="PANTHER" id="PTHR47926">
    <property type="entry name" value="PENTATRICOPEPTIDE REPEAT-CONTAINING PROTEIN"/>
    <property type="match status" value="1"/>
</dbReference>
<dbReference type="InterPro" id="IPR002885">
    <property type="entry name" value="PPR_rpt"/>
</dbReference>
<dbReference type="Gene3D" id="1.25.40.10">
    <property type="entry name" value="Tetratricopeptide repeat domain"/>
    <property type="match status" value="3"/>
</dbReference>
<dbReference type="GO" id="GO:0009451">
    <property type="term" value="P:RNA modification"/>
    <property type="evidence" value="ECO:0007669"/>
    <property type="project" value="InterPro"/>
</dbReference>
<dbReference type="GO" id="GO:0003723">
    <property type="term" value="F:RNA binding"/>
    <property type="evidence" value="ECO:0007669"/>
    <property type="project" value="InterPro"/>
</dbReference>
<evidence type="ECO:0000313" key="3">
    <source>
        <dbReference type="EMBL" id="KAK4792680.1"/>
    </source>
</evidence>
<dbReference type="PANTHER" id="PTHR47926:SF415">
    <property type="entry name" value="PENTATRICOPEPTIDE REPEAT-CONTAINING PROTEIN"/>
    <property type="match status" value="1"/>
</dbReference>
<reference evidence="3 4" key="1">
    <citation type="journal article" date="2023" name="Hortic Res">
        <title>Pangenome of water caltrop reveals structural variations and asymmetric subgenome divergence after allopolyploidization.</title>
        <authorList>
            <person name="Zhang X."/>
            <person name="Chen Y."/>
            <person name="Wang L."/>
            <person name="Yuan Y."/>
            <person name="Fang M."/>
            <person name="Shi L."/>
            <person name="Lu R."/>
            <person name="Comes H.P."/>
            <person name="Ma Y."/>
            <person name="Chen Y."/>
            <person name="Huang G."/>
            <person name="Zhou Y."/>
            <person name="Zheng Z."/>
            <person name="Qiu Y."/>
        </authorList>
    </citation>
    <scope>NUCLEOTIDE SEQUENCE [LARGE SCALE GENOMIC DNA]</scope>
    <source>
        <strain evidence="3">F231</strain>
    </source>
</reference>
<dbReference type="AlphaFoldDB" id="A0AAN7R924"/>
<dbReference type="Pfam" id="PF20431">
    <property type="entry name" value="E_motif"/>
    <property type="match status" value="1"/>
</dbReference>
<dbReference type="NCBIfam" id="TIGR00756">
    <property type="entry name" value="PPR"/>
    <property type="match status" value="2"/>
</dbReference>